<evidence type="ECO:0000313" key="2">
    <source>
        <dbReference type="EMBL" id="OWY90814.1"/>
    </source>
</evidence>
<evidence type="ECO:0000313" key="3">
    <source>
        <dbReference type="Proteomes" id="UP000198211"/>
    </source>
</evidence>
<comment type="caution">
    <text evidence="2">The sequence shown here is derived from an EMBL/GenBank/DDBJ whole genome shotgun (WGS) entry which is preliminary data.</text>
</comment>
<gene>
    <name evidence="2" type="ORF">PHMEG_00040887</name>
</gene>
<feature type="region of interest" description="Disordered" evidence="1">
    <location>
        <begin position="67"/>
        <end position="106"/>
    </location>
</feature>
<dbReference type="PANTHER" id="PTHR40866:SF1">
    <property type="entry name" value="BED-TYPE DOMAIN-CONTAINING PROTEIN"/>
    <property type="match status" value="1"/>
</dbReference>
<proteinExistence type="predicted"/>
<evidence type="ECO:0000256" key="1">
    <source>
        <dbReference type="SAM" id="MobiDB-lite"/>
    </source>
</evidence>
<keyword evidence="3" id="KW-1185">Reference proteome</keyword>
<dbReference type="AlphaFoldDB" id="A0A225UCH7"/>
<accession>A0A225UCH7</accession>
<name>A0A225UCH7_9STRA</name>
<dbReference type="PANTHER" id="PTHR40866">
    <property type="entry name" value="BED-TYPE DOMAIN-CONTAINING PROTEIN"/>
    <property type="match status" value="1"/>
</dbReference>
<sequence length="106" mass="11266">MNAVGVLFDKLVELYPATRTYLSPNTNTVHSPTFARAIVKVAANREIELSLDETDILEPFKMISSSESATVPTGRCGGAQTRAQSEAEDVATAGLRSEPAPAESTP</sequence>
<dbReference type="Proteomes" id="UP000198211">
    <property type="component" value="Unassembled WGS sequence"/>
</dbReference>
<organism evidence="2 3">
    <name type="scientific">Phytophthora megakarya</name>
    <dbReference type="NCBI Taxonomy" id="4795"/>
    <lineage>
        <taxon>Eukaryota</taxon>
        <taxon>Sar</taxon>
        <taxon>Stramenopiles</taxon>
        <taxon>Oomycota</taxon>
        <taxon>Peronosporomycetes</taxon>
        <taxon>Peronosporales</taxon>
        <taxon>Peronosporaceae</taxon>
        <taxon>Phytophthora</taxon>
    </lineage>
</organism>
<reference evidence="3" key="1">
    <citation type="submission" date="2017-03" db="EMBL/GenBank/DDBJ databases">
        <title>Phytopthora megakarya and P. palmivora, two closely related causual agents of cacao black pod achieved similar genome size and gene model numbers by different mechanisms.</title>
        <authorList>
            <person name="Ali S."/>
            <person name="Shao J."/>
            <person name="Larry D.J."/>
            <person name="Kronmiller B."/>
            <person name="Shen D."/>
            <person name="Strem M.D."/>
            <person name="Melnick R.L."/>
            <person name="Guiltinan M.J."/>
            <person name="Tyler B.M."/>
            <person name="Meinhardt L.W."/>
            <person name="Bailey B.A."/>
        </authorList>
    </citation>
    <scope>NUCLEOTIDE SEQUENCE [LARGE SCALE GENOMIC DNA]</scope>
    <source>
        <strain evidence="3">zdho120</strain>
    </source>
</reference>
<dbReference type="EMBL" id="NBNE01021829">
    <property type="protein sequence ID" value="OWY90814.1"/>
    <property type="molecule type" value="Genomic_DNA"/>
</dbReference>
<protein>
    <submittedName>
        <fullName evidence="2">Uncharacterized protein</fullName>
    </submittedName>
</protein>